<name>A0A498JWU5_MALDO</name>
<comment type="caution">
    <text evidence="5">The sequence shown here is derived from an EMBL/GenBank/DDBJ whole genome shotgun (WGS) entry which is preliminary data.</text>
</comment>
<evidence type="ECO:0000256" key="1">
    <source>
        <dbReference type="ARBA" id="ARBA00005921"/>
    </source>
</evidence>
<feature type="region of interest" description="Disordered" evidence="4">
    <location>
        <begin position="534"/>
        <end position="601"/>
    </location>
</feature>
<comment type="similarity">
    <text evidence="1">Belongs to the FPP family.</text>
</comment>
<feature type="compositionally biased region" description="Basic and acidic residues" evidence="4">
    <location>
        <begin position="842"/>
        <end position="851"/>
    </location>
</feature>
<keyword evidence="6" id="KW-1185">Reference proteome</keyword>
<dbReference type="PANTHER" id="PTHR31580:SF8">
    <property type="entry name" value="FILAMENT-LIKE PROTEIN (DUF869)"/>
    <property type="match status" value="1"/>
</dbReference>
<feature type="region of interest" description="Disordered" evidence="4">
    <location>
        <begin position="68"/>
        <end position="88"/>
    </location>
</feature>
<evidence type="ECO:0000313" key="6">
    <source>
        <dbReference type="Proteomes" id="UP000290289"/>
    </source>
</evidence>
<feature type="region of interest" description="Disordered" evidence="4">
    <location>
        <begin position="840"/>
        <end position="867"/>
    </location>
</feature>
<dbReference type="STRING" id="3750.A0A498JWU5"/>
<feature type="coiled-coil region" evidence="3">
    <location>
        <begin position="329"/>
        <end position="356"/>
    </location>
</feature>
<evidence type="ECO:0000256" key="4">
    <source>
        <dbReference type="SAM" id="MobiDB-lite"/>
    </source>
</evidence>
<feature type="coiled-coil region" evidence="3">
    <location>
        <begin position="629"/>
        <end position="688"/>
    </location>
</feature>
<feature type="compositionally biased region" description="Polar residues" evidence="4">
    <location>
        <begin position="566"/>
        <end position="586"/>
    </location>
</feature>
<sequence length="935" mass="105527">MDHKAWLWRKKSSEKTILATNKVATPLGRIEEEVQTFSYPAEKGSETERSRKNLNEKLASVLLDRTVKEDPVPEHAKPEEEAIAGDCSEKAGESVLKQELEEPLRQGVSTNERSTHSDDALNECMQQLKFVQEEQEQRIHEAVMMTSREYEKAQKKLEEKLRETSEQLTHLVAENTNLNRALRAKDKLIEDLNRHKSQTDAEFSALMARLDSTEKENAFLRYEFHMLEKELEIRSEEMEYNRRSAAESHKQHLESVRIIAKLEQECQRLHLLMRKRLPGPTALVNMKSEVQMLGRDQTEMRRRKQNHTRDMVAKDANMGNSPEISNKKMSLVIEQLRDLEEENKTLREILTKKNAELLSSRTTYSRTASRLSQAETQLGELSKFHKSMELVPCNDISRYSRFDIGSDDSSSESWASALISELEHFKNDRLKSPQECSDISLMDDFVEMEKLAIVSAGKPPNNGHQHCFTGRELVPVEVSSNSDERKHGLSKDSRSENSFDWLQVVLKAMLEQKNVSKRSLDELFEDIKIALGYINPPTDNGPRRSAVSRPLAESDPVDSFGGALSIDTSVEDSGSQRCQDASSMRNKINKQFGWPEDRRDNGVKGASAEQLLCLPLVASSKETNVPLQLNMVQDKLQEENSRLKDELKNMEASLQSATEKNEALVIQLQESQQRIEILKTEVESLKESEGVMVDQIENQKSINEDLDTQLTVAKAKLKQVFQKFSSLEVELEDKHNCCEDLEATCLELQLQLQSAEKETLTHGINQDEKQSPSGWEITTASVKLAECQETILNLGKQIKALTTPREAQRFDKVFSTTSTAANATSNNLNRRSSLLDQMLAEDNPKSPKDNETTTDADPQKPSLFQSDSHNALSTPIALVHMPEGHLGSRGKGGNSAVGSLAIVPSKKQGGFGLLRRLLLRRKKGSAKKPQSLAKV</sequence>
<organism evidence="5 6">
    <name type="scientific">Malus domestica</name>
    <name type="common">Apple</name>
    <name type="synonym">Pyrus malus</name>
    <dbReference type="NCBI Taxonomy" id="3750"/>
    <lineage>
        <taxon>Eukaryota</taxon>
        <taxon>Viridiplantae</taxon>
        <taxon>Streptophyta</taxon>
        <taxon>Embryophyta</taxon>
        <taxon>Tracheophyta</taxon>
        <taxon>Spermatophyta</taxon>
        <taxon>Magnoliopsida</taxon>
        <taxon>eudicotyledons</taxon>
        <taxon>Gunneridae</taxon>
        <taxon>Pentapetalae</taxon>
        <taxon>rosids</taxon>
        <taxon>fabids</taxon>
        <taxon>Rosales</taxon>
        <taxon>Rosaceae</taxon>
        <taxon>Amygdaloideae</taxon>
        <taxon>Maleae</taxon>
        <taxon>Malus</taxon>
    </lineage>
</organism>
<feature type="coiled-coil region" evidence="3">
    <location>
        <begin position="143"/>
        <end position="230"/>
    </location>
</feature>
<accession>A0A498JWU5</accession>
<evidence type="ECO:0000256" key="3">
    <source>
        <dbReference type="SAM" id="Coils"/>
    </source>
</evidence>
<proteinExistence type="inferred from homology"/>
<evidence type="ECO:0008006" key="7">
    <source>
        <dbReference type="Google" id="ProtNLM"/>
    </source>
</evidence>
<gene>
    <name evidence="5" type="ORF">DVH24_021662</name>
</gene>
<dbReference type="EMBL" id="RDQH01000331">
    <property type="protein sequence ID" value="RXH99860.1"/>
    <property type="molecule type" value="Genomic_DNA"/>
</dbReference>
<evidence type="ECO:0000256" key="2">
    <source>
        <dbReference type="ARBA" id="ARBA00023054"/>
    </source>
</evidence>
<reference evidence="5 6" key="1">
    <citation type="submission" date="2018-10" db="EMBL/GenBank/DDBJ databases">
        <title>A high-quality apple genome assembly.</title>
        <authorList>
            <person name="Hu J."/>
        </authorList>
    </citation>
    <scope>NUCLEOTIDE SEQUENCE [LARGE SCALE GENOMIC DNA]</scope>
    <source>
        <strain evidence="6">cv. HFTH1</strain>
        <tissue evidence="5">Young leaf</tissue>
    </source>
</reference>
<dbReference type="Pfam" id="PF05911">
    <property type="entry name" value="FPP"/>
    <property type="match status" value="2"/>
</dbReference>
<dbReference type="PANTHER" id="PTHR31580">
    <property type="entry name" value="FILAMENT-LIKE PLANT PROTEIN 4"/>
    <property type="match status" value="1"/>
</dbReference>
<protein>
    <recommendedName>
        <fullName evidence="7">Filament-like plant protein 7</fullName>
    </recommendedName>
</protein>
<evidence type="ECO:0000313" key="5">
    <source>
        <dbReference type="EMBL" id="RXH99860.1"/>
    </source>
</evidence>
<keyword evidence="2 3" id="KW-0175">Coiled coil</keyword>
<dbReference type="InterPro" id="IPR008587">
    <property type="entry name" value="FPP_plant"/>
</dbReference>
<dbReference type="Proteomes" id="UP000290289">
    <property type="component" value="Chromosome 5"/>
</dbReference>
<feature type="compositionally biased region" description="Basic and acidic residues" evidence="4">
    <location>
        <begin position="68"/>
        <end position="80"/>
    </location>
</feature>
<dbReference type="AlphaFoldDB" id="A0A498JWU5"/>